<evidence type="ECO:0000313" key="11">
    <source>
        <dbReference type="EMBL" id="VDL75616.1"/>
    </source>
</evidence>
<feature type="domain" description="CUB" evidence="9">
    <location>
        <begin position="75"/>
        <end position="202"/>
    </location>
</feature>
<evidence type="ECO:0000256" key="7">
    <source>
        <dbReference type="ARBA" id="ARBA00023157"/>
    </source>
</evidence>
<evidence type="ECO:0000256" key="4">
    <source>
        <dbReference type="ARBA" id="ARBA00022801"/>
    </source>
</evidence>
<dbReference type="SUPFAM" id="SSF49854">
    <property type="entry name" value="Spermadhesin, CUB domain"/>
    <property type="match status" value="1"/>
</dbReference>
<accession>A0A0N4Y7A3</accession>
<evidence type="ECO:0000256" key="6">
    <source>
        <dbReference type="ARBA" id="ARBA00023049"/>
    </source>
</evidence>
<dbReference type="OMA" id="PRITNER"/>
<keyword evidence="1" id="KW-0245">EGF-like domain</keyword>
<dbReference type="Proteomes" id="UP000271162">
    <property type="component" value="Unassembled WGS sequence"/>
</dbReference>
<keyword evidence="3" id="KW-0479">Metal-binding</keyword>
<dbReference type="GO" id="GO:0004222">
    <property type="term" value="F:metalloendopeptidase activity"/>
    <property type="evidence" value="ECO:0007669"/>
    <property type="project" value="InterPro"/>
</dbReference>
<keyword evidence="12" id="KW-1185">Reference proteome</keyword>
<dbReference type="PROSITE" id="PS01180">
    <property type="entry name" value="CUB"/>
    <property type="match status" value="1"/>
</dbReference>
<dbReference type="InterPro" id="IPR024079">
    <property type="entry name" value="MetalloPept_cat_dom_sf"/>
</dbReference>
<keyword evidence="5" id="KW-0862">Zinc</keyword>
<evidence type="ECO:0000313" key="13">
    <source>
        <dbReference type="WBParaSite" id="NBR_0001202601-mRNA-1"/>
    </source>
</evidence>
<name>A0A0N4Y7A3_NIPBR</name>
<dbReference type="GO" id="GO:0006508">
    <property type="term" value="P:proteolysis"/>
    <property type="evidence" value="ECO:0007669"/>
    <property type="project" value="UniProtKB-KW"/>
</dbReference>
<keyword evidence="7" id="KW-1015">Disulfide bond</keyword>
<evidence type="ECO:0000256" key="1">
    <source>
        <dbReference type="ARBA" id="ARBA00022536"/>
    </source>
</evidence>
<organism evidence="13">
    <name type="scientific">Nippostrongylus brasiliensis</name>
    <name type="common">Rat hookworm</name>
    <dbReference type="NCBI Taxonomy" id="27835"/>
    <lineage>
        <taxon>Eukaryota</taxon>
        <taxon>Metazoa</taxon>
        <taxon>Ecdysozoa</taxon>
        <taxon>Nematoda</taxon>
        <taxon>Chromadorea</taxon>
        <taxon>Rhabditida</taxon>
        <taxon>Rhabditina</taxon>
        <taxon>Rhabditomorpha</taxon>
        <taxon>Strongyloidea</taxon>
        <taxon>Heligmosomidae</taxon>
        <taxon>Nippostrongylus</taxon>
    </lineage>
</organism>
<dbReference type="PANTHER" id="PTHR10127">
    <property type="entry name" value="DISCOIDIN, CUB, EGF, LAMININ , AND ZINC METALLOPROTEASE DOMAIN CONTAINING"/>
    <property type="match status" value="1"/>
</dbReference>
<feature type="domain" description="Peptidase M12A" evidence="10">
    <location>
        <begin position="1"/>
        <end position="32"/>
    </location>
</feature>
<dbReference type="InterPro" id="IPR035914">
    <property type="entry name" value="Sperma_CUB_dom_sf"/>
</dbReference>
<dbReference type="EMBL" id="UYSL01020656">
    <property type="protein sequence ID" value="VDL75616.1"/>
    <property type="molecule type" value="Genomic_DNA"/>
</dbReference>
<keyword evidence="2" id="KW-0645">Protease</keyword>
<evidence type="ECO:0000256" key="2">
    <source>
        <dbReference type="ARBA" id="ARBA00022670"/>
    </source>
</evidence>
<protein>
    <submittedName>
        <fullName evidence="13">CUB domain-containing protein</fullName>
    </submittedName>
</protein>
<proteinExistence type="predicted"/>
<dbReference type="AlphaFoldDB" id="A0A0N4Y7A3"/>
<evidence type="ECO:0000256" key="3">
    <source>
        <dbReference type="ARBA" id="ARBA00022723"/>
    </source>
</evidence>
<dbReference type="GO" id="GO:0046872">
    <property type="term" value="F:metal ion binding"/>
    <property type="evidence" value="ECO:0007669"/>
    <property type="project" value="UniProtKB-KW"/>
</dbReference>
<dbReference type="WBParaSite" id="NBR_0001202601-mRNA-1">
    <property type="protein sequence ID" value="NBR_0001202601-mRNA-1"/>
    <property type="gene ID" value="NBR_0001202601"/>
</dbReference>
<evidence type="ECO:0000256" key="8">
    <source>
        <dbReference type="PROSITE-ProRule" id="PRU00059"/>
    </source>
</evidence>
<dbReference type="InterPro" id="IPR001506">
    <property type="entry name" value="Peptidase_M12A"/>
</dbReference>
<evidence type="ECO:0000259" key="9">
    <source>
        <dbReference type="PROSITE" id="PS01180"/>
    </source>
</evidence>
<evidence type="ECO:0000259" key="10">
    <source>
        <dbReference type="PROSITE" id="PS51864"/>
    </source>
</evidence>
<dbReference type="Gene3D" id="3.40.390.10">
    <property type="entry name" value="Collagenase (Catalytic Domain)"/>
    <property type="match status" value="1"/>
</dbReference>
<dbReference type="PANTHER" id="PTHR10127:SF793">
    <property type="entry name" value="ZINC METALLOPROTEINASE NAS-31"/>
    <property type="match status" value="1"/>
</dbReference>
<reference evidence="13" key="1">
    <citation type="submission" date="2017-02" db="UniProtKB">
        <authorList>
            <consortium name="WormBaseParasite"/>
        </authorList>
    </citation>
    <scope>IDENTIFICATION</scope>
</reference>
<reference evidence="11 12" key="2">
    <citation type="submission" date="2018-11" db="EMBL/GenBank/DDBJ databases">
        <authorList>
            <consortium name="Pathogen Informatics"/>
        </authorList>
    </citation>
    <scope>NUCLEOTIDE SEQUENCE [LARGE SCALE GENOMIC DNA]</scope>
</reference>
<comment type="caution">
    <text evidence="8">Lacks conserved residue(s) required for the propagation of feature annotation.</text>
</comment>
<dbReference type="InterPro" id="IPR000859">
    <property type="entry name" value="CUB_dom"/>
</dbReference>
<keyword evidence="4" id="KW-0378">Hydrolase</keyword>
<dbReference type="PROSITE" id="PS51864">
    <property type="entry name" value="ASTACIN"/>
    <property type="match status" value="1"/>
</dbReference>
<evidence type="ECO:0000256" key="5">
    <source>
        <dbReference type="ARBA" id="ARBA00022833"/>
    </source>
</evidence>
<keyword evidence="6" id="KW-0482">Metalloprotease</keyword>
<gene>
    <name evidence="11" type="ORF">NBR_LOCUS12027</name>
</gene>
<sequence>MVPLDPEYAETLGSPFISFIDLLMMNKHYNCTEKCTPDTSAKCKNDGFPNPRNCSECICPGGYGGPLCKDRPEGCGAILVAESDPLEFQDTVGNNRAGRKPREDFNMCHYWIKAPVGKKVVVELLSFSPYGIAVDGCIYGGVEFKWQEDQRLTGSRYCSTEDANTILTSTSNIMPIITYNRIYESITRIRDMNWLPADSQTVDLSDGMGESNETPDRYPTACAGKMELGDLNDVSLVPIRVGRFQDGWQGQFLPGTAEIIDTYNLPYDYGSIMQYGGIR</sequence>
<evidence type="ECO:0000313" key="12">
    <source>
        <dbReference type="Proteomes" id="UP000271162"/>
    </source>
</evidence>